<dbReference type="AlphaFoldDB" id="A0A2K3N4Y9"/>
<gene>
    <name evidence="1" type="ORF">L195_g021350</name>
</gene>
<evidence type="ECO:0000313" key="2">
    <source>
        <dbReference type="Proteomes" id="UP000236291"/>
    </source>
</evidence>
<name>A0A2K3N4Y9_TRIPR</name>
<feature type="non-terminal residue" evidence="1">
    <location>
        <position position="1"/>
    </location>
</feature>
<evidence type="ECO:0000313" key="1">
    <source>
        <dbReference type="EMBL" id="PNX98108.1"/>
    </source>
</evidence>
<comment type="caution">
    <text evidence="1">The sequence shown here is derived from an EMBL/GenBank/DDBJ whole genome shotgun (WGS) entry which is preliminary data.</text>
</comment>
<protein>
    <submittedName>
        <fullName evidence="1">Uncharacterized protein</fullName>
    </submittedName>
</protein>
<reference evidence="1 2" key="1">
    <citation type="journal article" date="2014" name="Am. J. Bot.">
        <title>Genome assembly and annotation for red clover (Trifolium pratense; Fabaceae).</title>
        <authorList>
            <person name="Istvanek J."/>
            <person name="Jaros M."/>
            <person name="Krenek A."/>
            <person name="Repkova J."/>
        </authorList>
    </citation>
    <scope>NUCLEOTIDE SEQUENCE [LARGE SCALE GENOMIC DNA]</scope>
    <source>
        <strain evidence="2">cv. Tatra</strain>
        <tissue evidence="1">Young leaves</tissue>
    </source>
</reference>
<reference evidence="1 2" key="2">
    <citation type="journal article" date="2017" name="Front. Plant Sci.">
        <title>Gene Classification and Mining of Molecular Markers Useful in Red Clover (Trifolium pratense) Breeding.</title>
        <authorList>
            <person name="Istvanek J."/>
            <person name="Dluhosova J."/>
            <person name="Dluhos P."/>
            <person name="Patkova L."/>
            <person name="Nedelnik J."/>
            <person name="Repkova J."/>
        </authorList>
    </citation>
    <scope>NUCLEOTIDE SEQUENCE [LARGE SCALE GENOMIC DNA]</scope>
    <source>
        <strain evidence="2">cv. Tatra</strain>
        <tissue evidence="1">Young leaves</tissue>
    </source>
</reference>
<proteinExistence type="predicted"/>
<dbReference type="EMBL" id="ASHM01016296">
    <property type="protein sequence ID" value="PNX98108.1"/>
    <property type="molecule type" value="Genomic_DNA"/>
</dbReference>
<dbReference type="Proteomes" id="UP000236291">
    <property type="component" value="Unassembled WGS sequence"/>
</dbReference>
<accession>A0A2K3N4Y9</accession>
<organism evidence="1 2">
    <name type="scientific">Trifolium pratense</name>
    <name type="common">Red clover</name>
    <dbReference type="NCBI Taxonomy" id="57577"/>
    <lineage>
        <taxon>Eukaryota</taxon>
        <taxon>Viridiplantae</taxon>
        <taxon>Streptophyta</taxon>
        <taxon>Embryophyta</taxon>
        <taxon>Tracheophyta</taxon>
        <taxon>Spermatophyta</taxon>
        <taxon>Magnoliopsida</taxon>
        <taxon>eudicotyledons</taxon>
        <taxon>Gunneridae</taxon>
        <taxon>Pentapetalae</taxon>
        <taxon>rosids</taxon>
        <taxon>fabids</taxon>
        <taxon>Fabales</taxon>
        <taxon>Fabaceae</taxon>
        <taxon>Papilionoideae</taxon>
        <taxon>50 kb inversion clade</taxon>
        <taxon>NPAAA clade</taxon>
        <taxon>Hologalegina</taxon>
        <taxon>IRL clade</taxon>
        <taxon>Trifolieae</taxon>
        <taxon>Trifolium</taxon>
    </lineage>
</organism>
<sequence length="137" mass="15484">WRIGDGSRIKVMGEPWLRVEDRCWIAAPQSQEKDANMILAVLLVHLVDEDKIIWKEESDDFYSVRSGYQKLMKSSSCIPTHSSKSPTYSSSKYVSSSNKQTIQFSSGDVHLLDTLNAMLTRVFMIQLKCDGMGMVCA</sequence>